<reference evidence="1" key="1">
    <citation type="submission" date="2022-04" db="EMBL/GenBank/DDBJ databases">
        <title>Genome of the entomopathogenic fungus Entomophthora muscae.</title>
        <authorList>
            <person name="Elya C."/>
            <person name="Lovett B.R."/>
            <person name="Lee E."/>
            <person name="Macias A.M."/>
            <person name="Hajek A.E."/>
            <person name="De Bivort B.L."/>
            <person name="Kasson M.T."/>
            <person name="De Fine Licht H.H."/>
            <person name="Stajich J.E."/>
        </authorList>
    </citation>
    <scope>NUCLEOTIDE SEQUENCE</scope>
    <source>
        <strain evidence="1">Berkeley</strain>
    </source>
</reference>
<sequence>MEEAQGLLGTHPAPFPAFRDQCPIGNQPSAKSSPARCVSLQLISTCLAKNLAMLFASLATGRSRAGF</sequence>
<dbReference type="EMBL" id="QTSX02001761">
    <property type="protein sequence ID" value="KAJ9079354.1"/>
    <property type="molecule type" value="Genomic_DNA"/>
</dbReference>
<organism evidence="1 2">
    <name type="scientific">Entomophthora muscae</name>
    <dbReference type="NCBI Taxonomy" id="34485"/>
    <lineage>
        <taxon>Eukaryota</taxon>
        <taxon>Fungi</taxon>
        <taxon>Fungi incertae sedis</taxon>
        <taxon>Zoopagomycota</taxon>
        <taxon>Entomophthoromycotina</taxon>
        <taxon>Entomophthoromycetes</taxon>
        <taxon>Entomophthorales</taxon>
        <taxon>Entomophthoraceae</taxon>
        <taxon>Entomophthora</taxon>
    </lineage>
</organism>
<dbReference type="Proteomes" id="UP001165960">
    <property type="component" value="Unassembled WGS sequence"/>
</dbReference>
<name>A0ACC2TXG9_9FUNG</name>
<comment type="caution">
    <text evidence="1">The sequence shown here is derived from an EMBL/GenBank/DDBJ whole genome shotgun (WGS) entry which is preliminary data.</text>
</comment>
<proteinExistence type="predicted"/>
<gene>
    <name evidence="1" type="ORF">DSO57_1036208</name>
</gene>
<protein>
    <submittedName>
        <fullName evidence="1">Uncharacterized protein</fullName>
    </submittedName>
</protein>
<accession>A0ACC2TXG9</accession>
<evidence type="ECO:0000313" key="2">
    <source>
        <dbReference type="Proteomes" id="UP001165960"/>
    </source>
</evidence>
<keyword evidence="2" id="KW-1185">Reference proteome</keyword>
<evidence type="ECO:0000313" key="1">
    <source>
        <dbReference type="EMBL" id="KAJ9079354.1"/>
    </source>
</evidence>